<accession>A0A1S3KC02</accession>
<dbReference type="AlphaFoldDB" id="A0A1S3KC02"/>
<evidence type="ECO:0000259" key="4">
    <source>
        <dbReference type="Pfam" id="PF24064"/>
    </source>
</evidence>
<dbReference type="STRING" id="7574.A0A1S3KC02"/>
<proteinExistence type="inferred from homology"/>
<dbReference type="GO" id="GO:0010508">
    <property type="term" value="P:positive regulation of autophagy"/>
    <property type="evidence" value="ECO:0007669"/>
    <property type="project" value="TreeGrafter"/>
</dbReference>
<sequence length="543" mass="61184">MWDFDPVGIFLVTSGSRGDQLLFRYPFEADGGVGLKGKSAFHTNPYAIRIAEDPKPRNSPQPCIKNGVLVGYSNELLAYLLAVKSDLCGQKFDLTIDDVRFVGYPVLLQRISQSTPRRELPTMISFHVVIAVRAQVKNSVVAAYHELTQKLALSFHHEEQRCGYLNTQKNLMQGIQEEVTTLPEDSYENPFKLMVAKGSKCELSKDLKAVYDNLGNSGIVSLYVNKWIYVSFCLPHKVHNILQPELKIEPEAIQKCIEALRPYHGLLLMVPERQLLESLPPDCSPAMVRFIKAVSPLKRLQTLAADADLPLGQVFHLSSHLVYWAIMGLPQQLVGLGGRTQGYHGASATIGRFSALWLFYADKVMVLLHVTFQAQQVQMVVWMLQRRLLTQLHTYVFLVLTSSEKNQTIYYRTHSTSVSEDMPFISDTGSVVSGTSDGSPRTSSFAKSPSENAREEILRRLPQSLHMNSVNREAICAVPAANNLEDLKMFVRLCPYFNGQFHLEEIMYHENLRRSQLLTLIDKFRSILVTCTHPDPATSFHGK</sequence>
<gene>
    <name evidence="6" type="primary">LOC106180663</name>
</gene>
<dbReference type="FunCoup" id="A0A1S3KC02">
    <property type="interactions" value="1658"/>
</dbReference>
<dbReference type="PANTHER" id="PTHR13153:SF5">
    <property type="entry name" value="GATOR COMPLEX PROTEIN NPRL3"/>
    <property type="match status" value="1"/>
</dbReference>
<name>A0A1S3KC02_LINAN</name>
<dbReference type="InterPro" id="IPR005365">
    <property type="entry name" value="Npr3"/>
</dbReference>
<evidence type="ECO:0000256" key="3">
    <source>
        <dbReference type="SAM" id="MobiDB-lite"/>
    </source>
</evidence>
<comment type="function">
    <text evidence="2">As a component of the GATOR1 complex functions as an inhibitor of the amino acid-sensing branch of the TORC1 pathway.</text>
</comment>
<dbReference type="Pfam" id="PF24064">
    <property type="entry name" value="HTH_NPRL3"/>
    <property type="match status" value="1"/>
</dbReference>
<keyword evidence="2" id="KW-0458">Lysosome</keyword>
<keyword evidence="2" id="KW-0732">Signal</keyword>
<evidence type="ECO:0000313" key="5">
    <source>
        <dbReference type="Proteomes" id="UP000085678"/>
    </source>
</evidence>
<dbReference type="OrthoDB" id="18648at2759"/>
<dbReference type="GO" id="GO:0034198">
    <property type="term" value="P:cellular response to amino acid starvation"/>
    <property type="evidence" value="ECO:0007669"/>
    <property type="project" value="UniProtKB-UniRule"/>
</dbReference>
<dbReference type="GO" id="GO:1990130">
    <property type="term" value="C:GATOR1 complex"/>
    <property type="evidence" value="ECO:0007669"/>
    <property type="project" value="UniProtKB-UniRule"/>
</dbReference>
<comment type="similarity">
    <text evidence="1 2">Belongs to the NPR3 family.</text>
</comment>
<reference evidence="6" key="1">
    <citation type="submission" date="2025-08" db="UniProtKB">
        <authorList>
            <consortium name="RefSeq"/>
        </authorList>
    </citation>
    <scope>IDENTIFICATION</scope>
    <source>
        <tissue evidence="6">Gonads</tissue>
    </source>
</reference>
<evidence type="ECO:0000256" key="2">
    <source>
        <dbReference type="RuleBase" id="RU368069"/>
    </source>
</evidence>
<dbReference type="Pfam" id="PF03666">
    <property type="entry name" value="NPR3"/>
    <property type="match status" value="2"/>
</dbReference>
<comment type="subcellular location">
    <subcellularLocation>
        <location evidence="2">Lysosome</location>
    </subcellularLocation>
</comment>
<dbReference type="InterPro" id="IPR056603">
    <property type="entry name" value="HTH_NPRL3"/>
</dbReference>
<organism evidence="5 6">
    <name type="scientific">Lingula anatina</name>
    <name type="common">Brachiopod</name>
    <name type="synonym">Lingula unguis</name>
    <dbReference type="NCBI Taxonomy" id="7574"/>
    <lineage>
        <taxon>Eukaryota</taxon>
        <taxon>Metazoa</taxon>
        <taxon>Spiralia</taxon>
        <taxon>Lophotrochozoa</taxon>
        <taxon>Brachiopoda</taxon>
        <taxon>Linguliformea</taxon>
        <taxon>Lingulata</taxon>
        <taxon>Lingulida</taxon>
        <taxon>Linguloidea</taxon>
        <taxon>Lingulidae</taxon>
        <taxon>Lingula</taxon>
    </lineage>
</organism>
<dbReference type="InParanoid" id="A0A1S3KC02"/>
<dbReference type="GO" id="GO:0005764">
    <property type="term" value="C:lysosome"/>
    <property type="evidence" value="ECO:0007669"/>
    <property type="project" value="UniProtKB-SubCell"/>
</dbReference>
<evidence type="ECO:0000313" key="6">
    <source>
        <dbReference type="RefSeq" id="XP_013420163.1"/>
    </source>
</evidence>
<dbReference type="GO" id="GO:0038202">
    <property type="term" value="P:TORC1 signaling"/>
    <property type="evidence" value="ECO:0007669"/>
    <property type="project" value="TreeGrafter"/>
</dbReference>
<feature type="domain" description="GATOR1 complex protein NPRL3 C-terminal HTH" evidence="4">
    <location>
        <begin position="470"/>
        <end position="529"/>
    </location>
</feature>
<dbReference type="GO" id="GO:1904262">
    <property type="term" value="P:negative regulation of TORC1 signaling"/>
    <property type="evidence" value="ECO:0007669"/>
    <property type="project" value="TreeGrafter"/>
</dbReference>
<dbReference type="GeneID" id="106180663"/>
<dbReference type="RefSeq" id="XP_013420163.1">
    <property type="nucleotide sequence ID" value="XM_013564709.1"/>
</dbReference>
<feature type="compositionally biased region" description="Polar residues" evidence="3">
    <location>
        <begin position="440"/>
        <end position="451"/>
    </location>
</feature>
<keyword evidence="5" id="KW-1185">Reference proteome</keyword>
<protein>
    <recommendedName>
        <fullName evidence="2">GATOR complex protein NPRL3</fullName>
    </recommendedName>
    <alternativeName>
        <fullName evidence="2">Nitrogen permease regulator 3-like protein</fullName>
    </alternativeName>
</protein>
<evidence type="ECO:0000256" key="1">
    <source>
        <dbReference type="ARBA" id="ARBA00010546"/>
    </source>
</evidence>
<feature type="region of interest" description="Disordered" evidence="3">
    <location>
        <begin position="431"/>
        <end position="451"/>
    </location>
</feature>
<dbReference type="PANTHER" id="PTHR13153">
    <property type="entry name" value="CGTHBA PROTEIN -14 GENE PROTEIN"/>
    <property type="match status" value="1"/>
</dbReference>
<dbReference type="KEGG" id="lak:106180663"/>
<dbReference type="Proteomes" id="UP000085678">
    <property type="component" value="Unplaced"/>
</dbReference>